<comment type="caution">
    <text evidence="2">The sequence shown here is derived from an EMBL/GenBank/DDBJ whole genome shotgun (WGS) entry which is preliminary data.</text>
</comment>
<proteinExistence type="predicted"/>
<reference evidence="2" key="2">
    <citation type="submission" date="2023-06" db="EMBL/GenBank/DDBJ databases">
        <authorList>
            <consortium name="Lawrence Berkeley National Laboratory"/>
            <person name="Haridas S."/>
            <person name="Hensen N."/>
            <person name="Bonometti L."/>
            <person name="Westerberg I."/>
            <person name="Brannstrom I.O."/>
            <person name="Guillou S."/>
            <person name="Cros-Aarteil S."/>
            <person name="Calhoun S."/>
            <person name="Kuo A."/>
            <person name="Mondo S."/>
            <person name="Pangilinan J."/>
            <person name="Riley R."/>
            <person name="LaButti K."/>
            <person name="Andreopoulos B."/>
            <person name="Lipzen A."/>
            <person name="Chen C."/>
            <person name="Yanf M."/>
            <person name="Daum C."/>
            <person name="Ng V."/>
            <person name="Clum A."/>
            <person name="Steindorff A."/>
            <person name="Ohm R."/>
            <person name="Martin F."/>
            <person name="Silar P."/>
            <person name="Natvig D."/>
            <person name="Lalanne C."/>
            <person name="Gautier V."/>
            <person name="Ament-velasquez S.L."/>
            <person name="Kruys A."/>
            <person name="Hutchinson M.I."/>
            <person name="Powell A.J."/>
            <person name="Barry K."/>
            <person name="Miller A.N."/>
            <person name="Grigoriev I.V."/>
            <person name="Debuchy R."/>
            <person name="Gladieux P."/>
            <person name="Thoren M.H."/>
            <person name="Johannesson H."/>
        </authorList>
    </citation>
    <scope>NUCLEOTIDE SEQUENCE</scope>
    <source>
        <strain evidence="2">CBS 232.78</strain>
    </source>
</reference>
<evidence type="ECO:0000313" key="3">
    <source>
        <dbReference type="Proteomes" id="UP001285441"/>
    </source>
</evidence>
<dbReference type="Proteomes" id="UP001285441">
    <property type="component" value="Unassembled WGS sequence"/>
</dbReference>
<accession>A0AAE0U387</accession>
<protein>
    <submittedName>
        <fullName evidence="2">Uncharacterized protein</fullName>
    </submittedName>
</protein>
<dbReference type="AlphaFoldDB" id="A0AAE0U387"/>
<gene>
    <name evidence="2" type="ORF">B0H63DRAFT_95898</name>
</gene>
<evidence type="ECO:0000256" key="1">
    <source>
        <dbReference type="SAM" id="SignalP"/>
    </source>
</evidence>
<keyword evidence="1" id="KW-0732">Signal</keyword>
<name>A0AAE0U387_9PEZI</name>
<feature type="signal peptide" evidence="1">
    <location>
        <begin position="1"/>
        <end position="23"/>
    </location>
</feature>
<dbReference type="EMBL" id="JAULSW010000002">
    <property type="protein sequence ID" value="KAK3389226.1"/>
    <property type="molecule type" value="Genomic_DNA"/>
</dbReference>
<organism evidence="2 3">
    <name type="scientific">Podospora didyma</name>
    <dbReference type="NCBI Taxonomy" id="330526"/>
    <lineage>
        <taxon>Eukaryota</taxon>
        <taxon>Fungi</taxon>
        <taxon>Dikarya</taxon>
        <taxon>Ascomycota</taxon>
        <taxon>Pezizomycotina</taxon>
        <taxon>Sordariomycetes</taxon>
        <taxon>Sordariomycetidae</taxon>
        <taxon>Sordariales</taxon>
        <taxon>Podosporaceae</taxon>
        <taxon>Podospora</taxon>
    </lineage>
</organism>
<sequence length="156" mass="16508">MMAPALVFLAWGVVLSGVPFCTAAPAVTEKDAQDQSDPALPIFAPPIIPLLPPDFPRLVPQPVLPICALRPIKPCFTYTATTTLLACPRIPCPKPKEPPICPLIVRITAVAVPCSDLCCPVTPTAFVTTPCPGCPTGCVIRPTPRPSRPAAWKPQP</sequence>
<feature type="chain" id="PRO_5042234773" evidence="1">
    <location>
        <begin position="24"/>
        <end position="156"/>
    </location>
</feature>
<reference evidence="2" key="1">
    <citation type="journal article" date="2023" name="Mol. Phylogenet. Evol.">
        <title>Genome-scale phylogeny and comparative genomics of the fungal order Sordariales.</title>
        <authorList>
            <person name="Hensen N."/>
            <person name="Bonometti L."/>
            <person name="Westerberg I."/>
            <person name="Brannstrom I.O."/>
            <person name="Guillou S."/>
            <person name="Cros-Aarteil S."/>
            <person name="Calhoun S."/>
            <person name="Haridas S."/>
            <person name="Kuo A."/>
            <person name="Mondo S."/>
            <person name="Pangilinan J."/>
            <person name="Riley R."/>
            <person name="LaButti K."/>
            <person name="Andreopoulos B."/>
            <person name="Lipzen A."/>
            <person name="Chen C."/>
            <person name="Yan M."/>
            <person name="Daum C."/>
            <person name="Ng V."/>
            <person name="Clum A."/>
            <person name="Steindorff A."/>
            <person name="Ohm R.A."/>
            <person name="Martin F."/>
            <person name="Silar P."/>
            <person name="Natvig D.O."/>
            <person name="Lalanne C."/>
            <person name="Gautier V."/>
            <person name="Ament-Velasquez S.L."/>
            <person name="Kruys A."/>
            <person name="Hutchinson M.I."/>
            <person name="Powell A.J."/>
            <person name="Barry K."/>
            <person name="Miller A.N."/>
            <person name="Grigoriev I.V."/>
            <person name="Debuchy R."/>
            <person name="Gladieux P."/>
            <person name="Hiltunen Thoren M."/>
            <person name="Johannesson H."/>
        </authorList>
    </citation>
    <scope>NUCLEOTIDE SEQUENCE</scope>
    <source>
        <strain evidence="2">CBS 232.78</strain>
    </source>
</reference>
<keyword evidence="3" id="KW-1185">Reference proteome</keyword>
<evidence type="ECO:0000313" key="2">
    <source>
        <dbReference type="EMBL" id="KAK3389226.1"/>
    </source>
</evidence>